<dbReference type="SUPFAM" id="SSF56059">
    <property type="entry name" value="Glutathione synthetase ATP-binding domain-like"/>
    <property type="match status" value="1"/>
</dbReference>
<dbReference type="NCBIfam" id="NF005096">
    <property type="entry name" value="PRK06524.1"/>
    <property type="match status" value="1"/>
</dbReference>
<dbReference type="GO" id="GO:0046872">
    <property type="term" value="F:metal ion binding"/>
    <property type="evidence" value="ECO:0007669"/>
    <property type="project" value="InterPro"/>
</dbReference>
<feature type="domain" description="ATP-grasp" evidence="2">
    <location>
        <begin position="138"/>
        <end position="341"/>
    </location>
</feature>
<dbReference type="PROSITE" id="PS50975">
    <property type="entry name" value="ATP_GRASP"/>
    <property type="match status" value="1"/>
</dbReference>
<keyword evidence="1" id="KW-0547">Nucleotide-binding</keyword>
<dbReference type="GO" id="GO:0005524">
    <property type="term" value="F:ATP binding"/>
    <property type="evidence" value="ECO:0007669"/>
    <property type="project" value="UniProtKB-UniRule"/>
</dbReference>
<organism evidence="3 4">
    <name type="scientific">Shimia litoralis</name>
    <dbReference type="NCBI Taxonomy" id="420403"/>
    <lineage>
        <taxon>Bacteria</taxon>
        <taxon>Pseudomonadati</taxon>
        <taxon>Pseudomonadota</taxon>
        <taxon>Alphaproteobacteria</taxon>
        <taxon>Rhodobacterales</taxon>
        <taxon>Roseobacteraceae</taxon>
    </lineage>
</organism>
<dbReference type="AlphaFoldDB" id="A0A4U7N7S0"/>
<keyword evidence="1" id="KW-0067">ATP-binding</keyword>
<sequence>MSSESSTLKGLTDIFRYLRRNETPIYVIMPTPFNLMGLDQWVGGLEFINYFDIFDGQHPRVVIPNQTEAQDFRSMEDVGNYLVDHPEFRDRVKNQKDAMALFVQFDDKTEELCEEIGLRIGLPSNDLRNRLDSKIETTRLGNEAGVASAPNIMGEAKTYGELSKLAERAGLGADLVVQTPYGDSGRTTFFIKSKADWDKNSGKIVGQHLKIMKRLNHLPGTIEGCATRHGTLVGPVMTDITGFEEITPYKGGWCGNDISPAILPDGVPEKVREMARKFGDRLYSEGYKGVFCIDFLLDTDTNEVYLGELNPRISGASPPTNLITSTYGGCPLFLFHLLEFMDVDYEIDIEEVQARWNHYDHWTQLILKQTDDKVELITKAPQSGIWQMDDEGDIEFLRASHNINALGNENEAFYLRVYGVGEYCYHGADLGCLLARGRMQSDDRELLERARLWNKAIKNEFHSVPLSPNTQVTLPSDMTAGKWF</sequence>
<evidence type="ECO:0000313" key="4">
    <source>
        <dbReference type="Proteomes" id="UP000306575"/>
    </source>
</evidence>
<reference evidence="3 4" key="1">
    <citation type="submission" date="2019-04" db="EMBL/GenBank/DDBJ databases">
        <title>Genome sequence of Pelagicola litoralis CL-ES2.</title>
        <authorList>
            <person name="Cao J."/>
        </authorList>
    </citation>
    <scope>NUCLEOTIDE SEQUENCE [LARGE SCALE GENOMIC DNA]</scope>
    <source>
        <strain evidence="3 4">CL-ES2</strain>
    </source>
</reference>
<dbReference type="RefSeq" id="WP_138015589.1">
    <property type="nucleotide sequence ID" value="NZ_SULI01000005.1"/>
</dbReference>
<comment type="caution">
    <text evidence="3">The sequence shown here is derived from an EMBL/GenBank/DDBJ whole genome shotgun (WGS) entry which is preliminary data.</text>
</comment>
<keyword evidence="4" id="KW-1185">Reference proteome</keyword>
<protein>
    <submittedName>
        <fullName evidence="3">Biotin carboxylase</fullName>
    </submittedName>
</protein>
<evidence type="ECO:0000313" key="3">
    <source>
        <dbReference type="EMBL" id="TKZ21386.1"/>
    </source>
</evidence>
<dbReference type="InterPro" id="IPR011761">
    <property type="entry name" value="ATP-grasp"/>
</dbReference>
<evidence type="ECO:0000256" key="1">
    <source>
        <dbReference type="PROSITE-ProRule" id="PRU00409"/>
    </source>
</evidence>
<proteinExistence type="predicted"/>
<dbReference type="Proteomes" id="UP000306575">
    <property type="component" value="Unassembled WGS sequence"/>
</dbReference>
<dbReference type="OrthoDB" id="4632333at2"/>
<dbReference type="Gene3D" id="3.30.470.20">
    <property type="entry name" value="ATP-grasp fold, B domain"/>
    <property type="match status" value="1"/>
</dbReference>
<name>A0A4U7N7S0_9RHOB</name>
<accession>A0A4U7N7S0</accession>
<evidence type="ECO:0000259" key="2">
    <source>
        <dbReference type="PROSITE" id="PS50975"/>
    </source>
</evidence>
<gene>
    <name evidence="3" type="ORF">FAP39_06505</name>
</gene>
<dbReference type="EMBL" id="SULI01000005">
    <property type="protein sequence ID" value="TKZ21386.1"/>
    <property type="molecule type" value="Genomic_DNA"/>
</dbReference>